<name>A0ABR1M0B2_9PEZI</name>
<organism evidence="5 6">
    <name type="scientific">Phyllosticta citricarpa</name>
    <dbReference type="NCBI Taxonomy" id="55181"/>
    <lineage>
        <taxon>Eukaryota</taxon>
        <taxon>Fungi</taxon>
        <taxon>Dikarya</taxon>
        <taxon>Ascomycota</taxon>
        <taxon>Pezizomycotina</taxon>
        <taxon>Dothideomycetes</taxon>
        <taxon>Dothideomycetes incertae sedis</taxon>
        <taxon>Botryosphaeriales</taxon>
        <taxon>Phyllostictaceae</taxon>
        <taxon>Phyllosticta</taxon>
    </lineage>
</organism>
<dbReference type="EMBL" id="JBBPDW010000026">
    <property type="protein sequence ID" value="KAK7540289.1"/>
    <property type="molecule type" value="Genomic_DNA"/>
</dbReference>
<dbReference type="InterPro" id="IPR029063">
    <property type="entry name" value="SAM-dependent_MTases_sf"/>
</dbReference>
<keyword evidence="6" id="KW-1185">Reference proteome</keyword>
<evidence type="ECO:0000256" key="2">
    <source>
        <dbReference type="ARBA" id="ARBA00022679"/>
    </source>
</evidence>
<protein>
    <submittedName>
        <fullName evidence="5">O-methyltransferase</fullName>
    </submittedName>
</protein>
<dbReference type="InterPro" id="IPR016461">
    <property type="entry name" value="COMT-like"/>
</dbReference>
<accession>A0ABR1M0B2</accession>
<evidence type="ECO:0000313" key="5">
    <source>
        <dbReference type="EMBL" id="KAK7540289.1"/>
    </source>
</evidence>
<comment type="caution">
    <text evidence="5">The sequence shown here is derived from an EMBL/GenBank/DDBJ whole genome shotgun (WGS) entry which is preliminary data.</text>
</comment>
<keyword evidence="3" id="KW-0949">S-adenosyl-L-methionine</keyword>
<dbReference type="SUPFAM" id="SSF53335">
    <property type="entry name" value="S-adenosyl-L-methionine-dependent methyltransferases"/>
    <property type="match status" value="1"/>
</dbReference>
<proteinExistence type="predicted"/>
<evidence type="ECO:0000256" key="3">
    <source>
        <dbReference type="ARBA" id="ARBA00022691"/>
    </source>
</evidence>
<keyword evidence="2" id="KW-0808">Transferase</keyword>
<feature type="domain" description="O-methyltransferase C-terminal" evidence="4">
    <location>
        <begin position="2"/>
        <end position="119"/>
    </location>
</feature>
<dbReference type="PANTHER" id="PTHR11746">
    <property type="entry name" value="O-METHYLTRANSFERASE"/>
    <property type="match status" value="1"/>
</dbReference>
<dbReference type="PROSITE" id="PS51683">
    <property type="entry name" value="SAM_OMT_II"/>
    <property type="match status" value="1"/>
</dbReference>
<evidence type="ECO:0000313" key="6">
    <source>
        <dbReference type="Proteomes" id="UP001365128"/>
    </source>
</evidence>
<dbReference type="Gene3D" id="3.40.50.150">
    <property type="entry name" value="Vaccinia Virus protein VP39"/>
    <property type="match status" value="1"/>
</dbReference>
<keyword evidence="1" id="KW-0489">Methyltransferase</keyword>
<evidence type="ECO:0000259" key="4">
    <source>
        <dbReference type="Pfam" id="PF00891"/>
    </source>
</evidence>
<dbReference type="InterPro" id="IPR001077">
    <property type="entry name" value="COMT_C"/>
</dbReference>
<gene>
    <name evidence="5" type="ORF">IWX46DRAFT_582622</name>
</gene>
<dbReference type="Proteomes" id="UP001365128">
    <property type="component" value="Unassembled WGS sequence"/>
</dbReference>
<sequence>MRGAIFDQPHVIDHVKPFFYTKDGQFADLAARVPVENLVGGSFESIPPSKLYTMKWTLHDWRKEDARRILSNIAKAIIPGDNSRLIELESTLDTTHSSRLAQYGDMNMMISVNRVERTWNE</sequence>
<dbReference type="Pfam" id="PF00891">
    <property type="entry name" value="Methyltransf_2"/>
    <property type="match status" value="1"/>
</dbReference>
<reference evidence="5 6" key="1">
    <citation type="submission" date="2024-04" db="EMBL/GenBank/DDBJ databases">
        <title>Phyllosticta paracitricarpa is synonymous to the EU quarantine fungus P. citricarpa based on phylogenomic analyses.</title>
        <authorList>
            <consortium name="Lawrence Berkeley National Laboratory"/>
            <person name="Van Ingen-Buijs V.A."/>
            <person name="Van Westerhoven A.C."/>
            <person name="Haridas S."/>
            <person name="Skiadas P."/>
            <person name="Martin F."/>
            <person name="Groenewald J.Z."/>
            <person name="Crous P.W."/>
            <person name="Seidl M.F."/>
        </authorList>
    </citation>
    <scope>NUCLEOTIDE SEQUENCE [LARGE SCALE GENOMIC DNA]</scope>
    <source>
        <strain evidence="5 6">CBS 122670</strain>
    </source>
</reference>
<evidence type="ECO:0000256" key="1">
    <source>
        <dbReference type="ARBA" id="ARBA00022603"/>
    </source>
</evidence>